<accession>A0AAD9KST5</accession>
<dbReference type="EMBL" id="JAODUO010000644">
    <property type="protein sequence ID" value="KAK2176714.1"/>
    <property type="molecule type" value="Genomic_DNA"/>
</dbReference>
<dbReference type="PROSITE" id="PS50025">
    <property type="entry name" value="LAM_G_DOMAIN"/>
    <property type="match status" value="1"/>
</dbReference>
<dbReference type="SUPFAM" id="SSF49899">
    <property type="entry name" value="Concanavalin A-like lectins/glucanases"/>
    <property type="match status" value="1"/>
</dbReference>
<comment type="caution">
    <text evidence="1">Lacks conserved residue(s) required for the propagation of feature annotation.</text>
</comment>
<proteinExistence type="predicted"/>
<dbReference type="Gene3D" id="2.60.120.200">
    <property type="match status" value="1"/>
</dbReference>
<dbReference type="InterPro" id="IPR001791">
    <property type="entry name" value="Laminin_G"/>
</dbReference>
<name>A0AAD9KST5_RIDPI</name>
<gene>
    <name evidence="3" type="ORF">NP493_644g03026</name>
</gene>
<protein>
    <recommendedName>
        <fullName evidence="2">Laminin G domain-containing protein</fullName>
    </recommendedName>
</protein>
<dbReference type="Proteomes" id="UP001209878">
    <property type="component" value="Unassembled WGS sequence"/>
</dbReference>
<comment type="caution">
    <text evidence="3">The sequence shown here is derived from an EMBL/GenBank/DDBJ whole genome shotgun (WGS) entry which is preliminary data.</text>
</comment>
<evidence type="ECO:0000256" key="1">
    <source>
        <dbReference type="PROSITE-ProRule" id="PRU00122"/>
    </source>
</evidence>
<evidence type="ECO:0000313" key="4">
    <source>
        <dbReference type="Proteomes" id="UP001209878"/>
    </source>
</evidence>
<evidence type="ECO:0000313" key="3">
    <source>
        <dbReference type="EMBL" id="KAK2176714.1"/>
    </source>
</evidence>
<sequence length="118" mass="13056">MSITLYVIIGAGEKEAECSNASIIGRNSGVYVGGLPHDYIIQRHDREVRAKIRRESFKGCIRDVKILTQLNPEKVWTPLNWSSAEVITDAMPTWKGCPLDLEQGLHLYGSGSVSVTVI</sequence>
<dbReference type="InterPro" id="IPR013320">
    <property type="entry name" value="ConA-like_dom_sf"/>
</dbReference>
<dbReference type="AlphaFoldDB" id="A0AAD9KST5"/>
<keyword evidence="4" id="KW-1185">Reference proteome</keyword>
<organism evidence="3 4">
    <name type="scientific">Ridgeia piscesae</name>
    <name type="common">Tubeworm</name>
    <dbReference type="NCBI Taxonomy" id="27915"/>
    <lineage>
        <taxon>Eukaryota</taxon>
        <taxon>Metazoa</taxon>
        <taxon>Spiralia</taxon>
        <taxon>Lophotrochozoa</taxon>
        <taxon>Annelida</taxon>
        <taxon>Polychaeta</taxon>
        <taxon>Sedentaria</taxon>
        <taxon>Canalipalpata</taxon>
        <taxon>Sabellida</taxon>
        <taxon>Siboglinidae</taxon>
        <taxon>Ridgeia</taxon>
    </lineage>
</organism>
<evidence type="ECO:0000259" key="2">
    <source>
        <dbReference type="PROSITE" id="PS50025"/>
    </source>
</evidence>
<reference evidence="3" key="1">
    <citation type="journal article" date="2023" name="Mol. Biol. Evol.">
        <title>Third-Generation Sequencing Reveals the Adaptive Role of the Epigenome in Three Deep-Sea Polychaetes.</title>
        <authorList>
            <person name="Perez M."/>
            <person name="Aroh O."/>
            <person name="Sun Y."/>
            <person name="Lan Y."/>
            <person name="Juniper S.K."/>
            <person name="Young C.R."/>
            <person name="Angers B."/>
            <person name="Qian P.Y."/>
        </authorList>
    </citation>
    <scope>NUCLEOTIDE SEQUENCE</scope>
    <source>
        <strain evidence="3">R07B-5</strain>
    </source>
</reference>
<feature type="domain" description="Laminin G" evidence="2">
    <location>
        <begin position="1"/>
        <end position="97"/>
    </location>
</feature>